<organism evidence="1">
    <name type="scientific">Nicotiana tabacum</name>
    <name type="common">Common tobacco</name>
    <dbReference type="NCBI Taxonomy" id="4097"/>
    <lineage>
        <taxon>Eukaryota</taxon>
        <taxon>Viridiplantae</taxon>
        <taxon>Streptophyta</taxon>
        <taxon>Embryophyta</taxon>
        <taxon>Tracheophyta</taxon>
        <taxon>Spermatophyta</taxon>
        <taxon>Magnoliopsida</taxon>
        <taxon>eudicotyledons</taxon>
        <taxon>Gunneridae</taxon>
        <taxon>Pentapetalae</taxon>
        <taxon>asterids</taxon>
        <taxon>lamiids</taxon>
        <taxon>Solanales</taxon>
        <taxon>Solanaceae</taxon>
        <taxon>Nicotianoideae</taxon>
        <taxon>Nicotianeae</taxon>
        <taxon>Nicotiana</taxon>
    </lineage>
</organism>
<dbReference type="STRING" id="4097.A0A1S4AT00"/>
<accession>A0A1S4AT00</accession>
<proteinExistence type="predicted"/>
<dbReference type="RefSeq" id="XP_016479716.1">
    <property type="nucleotide sequence ID" value="XM_016624230.1"/>
</dbReference>
<dbReference type="OMA" id="ANTAYFF"/>
<dbReference type="PaxDb" id="4097-A0A1S4AT00"/>
<dbReference type="AlphaFoldDB" id="A0A1S4AT00"/>
<dbReference type="KEGG" id="nta:107800959"/>
<gene>
    <name evidence="1" type="primary">LOC107800959</name>
</gene>
<evidence type="ECO:0000313" key="1">
    <source>
        <dbReference type="RefSeq" id="XP_016479716.1"/>
    </source>
</evidence>
<protein>
    <submittedName>
        <fullName evidence="1">Uncharacterized protein</fullName>
    </submittedName>
</protein>
<name>A0A1S4AT00_TOBAC</name>
<dbReference type="OrthoDB" id="1215883at2759"/>
<reference evidence="1" key="1">
    <citation type="submission" date="2025-08" db="UniProtKB">
        <authorList>
            <consortium name="RefSeq"/>
        </authorList>
    </citation>
    <scope>IDENTIFICATION</scope>
</reference>
<sequence length="213" mass="24898">MDKEVNMQRVWERLKRVKHKLKQLNSTHYSGVHEKIKNNRQQLWSVQEELRIRGISEKLKKKEKSIREQLEKWILIEESITKQKSRNQWLQLGDANTAYFFASVKNRLSQNKIKNLIDNNGVLLQSKKAIQEEIIGFYKRLLGSATDSIPAINPMEMKNGPCLNREMQLKLIALVSRMEVINALKDIDDQKAPSCDGFNAFFFKKAWNIIGNE</sequence>
<feature type="non-terminal residue" evidence="1">
    <location>
        <position position="213"/>
    </location>
</feature>